<dbReference type="EMBL" id="MN739779">
    <property type="protein sequence ID" value="QHT26151.1"/>
    <property type="molecule type" value="Genomic_DNA"/>
</dbReference>
<dbReference type="AlphaFoldDB" id="A0A6C0EC05"/>
<organism evidence="2">
    <name type="scientific">viral metagenome</name>
    <dbReference type="NCBI Taxonomy" id="1070528"/>
    <lineage>
        <taxon>unclassified sequences</taxon>
        <taxon>metagenomes</taxon>
        <taxon>organismal metagenomes</taxon>
    </lineage>
</organism>
<proteinExistence type="predicted"/>
<feature type="transmembrane region" description="Helical" evidence="1">
    <location>
        <begin position="20"/>
        <end position="36"/>
    </location>
</feature>
<name>A0A6C0EC05_9ZZZZ</name>
<keyword evidence="1" id="KW-0812">Transmembrane</keyword>
<feature type="transmembrane region" description="Helical" evidence="1">
    <location>
        <begin position="216"/>
        <end position="238"/>
    </location>
</feature>
<reference evidence="2" key="1">
    <citation type="journal article" date="2020" name="Nature">
        <title>Giant virus diversity and host interactions through global metagenomics.</title>
        <authorList>
            <person name="Schulz F."/>
            <person name="Roux S."/>
            <person name="Paez-Espino D."/>
            <person name="Jungbluth S."/>
            <person name="Walsh D.A."/>
            <person name="Denef V.J."/>
            <person name="McMahon K.D."/>
            <person name="Konstantinidis K.T."/>
            <person name="Eloe-Fadrosh E.A."/>
            <person name="Kyrpides N.C."/>
            <person name="Woyke T."/>
        </authorList>
    </citation>
    <scope>NUCLEOTIDE SEQUENCE</scope>
    <source>
        <strain evidence="2">GVMAG-M-3300023179-27</strain>
    </source>
</reference>
<sequence length="239" mass="27678">MGFDRCTFVCKYSIYNPYTIISYLVATLVFVFIDYGESQNYIKSEKLHWSNVDSIITNISISQNIYSTKLNCENQCLISSYPNDYPFCNNLNFTIAPQTFPATIKCYADEQCCEVICKQCSEGNCECKCSFYKKNACNTVFNYNKYVYYYLMTDLHRHIKIKIDCTDDNKEECLNLQSVNSHVFIWIRDTNETSFDEPDYSAGYTFSKNAIIAGSILYFVATVIFVIVMYAIYILSLLV</sequence>
<protein>
    <submittedName>
        <fullName evidence="2">Uncharacterized protein</fullName>
    </submittedName>
</protein>
<accession>A0A6C0EC05</accession>
<keyword evidence="1" id="KW-1133">Transmembrane helix</keyword>
<keyword evidence="1" id="KW-0472">Membrane</keyword>
<evidence type="ECO:0000256" key="1">
    <source>
        <dbReference type="SAM" id="Phobius"/>
    </source>
</evidence>
<evidence type="ECO:0000313" key="2">
    <source>
        <dbReference type="EMBL" id="QHT26151.1"/>
    </source>
</evidence>